<dbReference type="UniPathway" id="UPA00115">
    <property type="reaction ID" value="UER00408"/>
</dbReference>
<dbReference type="Gene3D" id="3.30.360.10">
    <property type="entry name" value="Dihydrodipicolinate Reductase, domain 2"/>
    <property type="match status" value="1"/>
</dbReference>
<feature type="binding site" evidence="7">
    <location>
        <begin position="105"/>
        <end position="106"/>
    </location>
    <ligand>
        <name>NADP(+)</name>
        <dbReference type="ChEBI" id="CHEBI:58349"/>
    </ligand>
</feature>
<dbReference type="InterPro" id="IPR022675">
    <property type="entry name" value="G6P_DH_C"/>
</dbReference>
<reference evidence="10 11" key="1">
    <citation type="submission" date="2019-09" db="EMBL/GenBank/DDBJ databases">
        <title>Actinomadura physcomitrii sp. nov., a novel actinomycete isolated from moss [Physcomitrium sphaericum (Ludw) Fuernr].</title>
        <authorList>
            <person name="Zhuang X."/>
            <person name="Liu C."/>
        </authorList>
    </citation>
    <scope>NUCLEOTIDE SEQUENCE [LARGE SCALE GENOMIC DNA]</scope>
    <source>
        <strain evidence="10 11">HMC1</strain>
    </source>
</reference>
<dbReference type="PRINTS" id="PR00079">
    <property type="entry name" value="G6PDHDRGNASE"/>
</dbReference>
<evidence type="ECO:0000313" key="11">
    <source>
        <dbReference type="Proteomes" id="UP000468735"/>
    </source>
</evidence>
<keyword evidence="6 7" id="KW-0119">Carbohydrate metabolism</keyword>
<dbReference type="AlphaFoldDB" id="A0A6H9Z0L2"/>
<feature type="binding site" evidence="7">
    <location>
        <position position="63"/>
    </location>
    <ligand>
        <name>NADP(+)</name>
        <dbReference type="ChEBI" id="CHEBI:58349"/>
    </ligand>
</feature>
<dbReference type="GO" id="GO:0009051">
    <property type="term" value="P:pentose-phosphate shunt, oxidative branch"/>
    <property type="evidence" value="ECO:0007669"/>
    <property type="project" value="TreeGrafter"/>
</dbReference>
<evidence type="ECO:0000259" key="8">
    <source>
        <dbReference type="Pfam" id="PF00479"/>
    </source>
</evidence>
<comment type="pathway">
    <text evidence="1 7">Carbohydrate degradation; pentose phosphate pathway; D-ribulose 5-phosphate from D-glucose 6-phosphate (oxidative stage): step 1/3.</text>
</comment>
<dbReference type="FunFam" id="3.30.360.10:FF:000011">
    <property type="entry name" value="Glucose-6-phosphate 1-dehydrogenase"/>
    <property type="match status" value="1"/>
</dbReference>
<dbReference type="RefSeq" id="WP_151560625.1">
    <property type="nucleotide sequence ID" value="NZ_WBMT01000006.1"/>
</dbReference>
<feature type="binding site" evidence="7">
    <location>
        <position position="204"/>
    </location>
    <ligand>
        <name>substrate</name>
    </ligand>
</feature>
<dbReference type="OrthoDB" id="9802739at2"/>
<dbReference type="EMBL" id="WBMT01000006">
    <property type="protein sequence ID" value="KAB2348850.1"/>
    <property type="molecule type" value="Genomic_DNA"/>
</dbReference>
<evidence type="ECO:0000256" key="5">
    <source>
        <dbReference type="ARBA" id="ARBA00023002"/>
    </source>
</evidence>
<dbReference type="PROSITE" id="PS00069">
    <property type="entry name" value="G6P_DEHYDROGENASE"/>
    <property type="match status" value="1"/>
</dbReference>
<feature type="domain" description="Glucose-6-phosphate dehydrogenase C-terminal" evidence="9">
    <location>
        <begin position="211"/>
        <end position="506"/>
    </location>
</feature>
<dbReference type="NCBIfam" id="TIGR00871">
    <property type="entry name" value="zwf"/>
    <property type="match status" value="1"/>
</dbReference>
<dbReference type="PIRSF" id="PIRSF000110">
    <property type="entry name" value="G6PD"/>
    <property type="match status" value="1"/>
</dbReference>
<sequence length="508" mass="57141">MSTKDNPLRDPRDKRLPRVAGPCVLVLFGVTGDLSRKKLLPAIYDLANRGLLPPGFSLVGFARRDWDHQDFRQIAYESVKEHARTPFREDVWQHLSEGMHFVPGEFSDPGAFDALAMAVKELDTTRGTGGNYAFYLSIPPKFFPQVVEQLQRSGLAEHDEKSWRRVVVEKPFGHDLTSAVELNDTVHRVFPEESIFRIDHYLGKETVQNILALRFANTMFEPIWNRSYVDHVQITMAEDIGIGGRAGYYDGIGAARDVIQNHLLQLLALTAMEEPTSFSAEAVRAEKAKILSSVRLPEDLGLATARGQYSAGWQGGVKVGGYLDEEGIPPDSRTETYAAIKMEIDTRRWAGVPFYLRTGKRLSRRVTEVAMIFQQAPHLPFSLTDTEELGENALVMRVQPDEGITVRFGSKVPGTSMEIRDVNMDFAYGESFTESSPEAYERLLLDVLIGDPPLFPRQEEVELSWNILDPVTEYWASKPKVEQYKSGGYGPAGADELMARDGRAWRRI</sequence>
<dbReference type="Gene3D" id="3.40.50.720">
    <property type="entry name" value="NAD(P)-binding Rossmann-like Domain"/>
    <property type="match status" value="1"/>
</dbReference>
<accession>A0A6H9Z0L2</accession>
<protein>
    <recommendedName>
        <fullName evidence="7">Glucose-6-phosphate 1-dehydrogenase</fullName>
        <shortName evidence="7">G6PD</shortName>
        <ecNumber evidence="7">1.1.1.49</ecNumber>
    </recommendedName>
</protein>
<evidence type="ECO:0000259" key="9">
    <source>
        <dbReference type="Pfam" id="PF02781"/>
    </source>
</evidence>
<evidence type="ECO:0000256" key="2">
    <source>
        <dbReference type="ARBA" id="ARBA00009975"/>
    </source>
</evidence>
<dbReference type="Pfam" id="PF00479">
    <property type="entry name" value="G6PD_N"/>
    <property type="match status" value="1"/>
</dbReference>
<dbReference type="HAMAP" id="MF_00966">
    <property type="entry name" value="G6PD"/>
    <property type="match status" value="1"/>
</dbReference>
<dbReference type="GO" id="GO:0050661">
    <property type="term" value="F:NADP binding"/>
    <property type="evidence" value="ECO:0007669"/>
    <property type="project" value="UniProtKB-UniRule"/>
</dbReference>
<dbReference type="Proteomes" id="UP000468735">
    <property type="component" value="Unassembled WGS sequence"/>
</dbReference>
<evidence type="ECO:0000256" key="1">
    <source>
        <dbReference type="ARBA" id="ARBA00004937"/>
    </source>
</evidence>
<comment type="caution">
    <text evidence="10">The sequence shown here is derived from an EMBL/GenBank/DDBJ whole genome shotgun (WGS) entry which is preliminary data.</text>
</comment>
<proteinExistence type="inferred from homology"/>
<dbReference type="InterPro" id="IPR022674">
    <property type="entry name" value="G6P_DH_NAD-bd"/>
</dbReference>
<feature type="binding site" evidence="7">
    <location>
        <position position="170"/>
    </location>
    <ligand>
        <name>NADP(+)</name>
        <dbReference type="ChEBI" id="CHEBI:58349"/>
    </ligand>
</feature>
<dbReference type="InterPro" id="IPR019796">
    <property type="entry name" value="G6P_DH_AS"/>
</dbReference>
<dbReference type="PANTHER" id="PTHR23429">
    <property type="entry name" value="GLUCOSE-6-PHOSPHATE 1-DEHYDROGENASE G6PD"/>
    <property type="match status" value="1"/>
</dbReference>
<feature type="binding site" evidence="7">
    <location>
        <position position="257"/>
    </location>
    <ligand>
        <name>substrate</name>
    </ligand>
</feature>
<comment type="catalytic activity">
    <reaction evidence="7">
        <text>D-glucose 6-phosphate + NADP(+) = 6-phospho-D-glucono-1,5-lactone + NADPH + H(+)</text>
        <dbReference type="Rhea" id="RHEA:15841"/>
        <dbReference type="ChEBI" id="CHEBI:15378"/>
        <dbReference type="ChEBI" id="CHEBI:57783"/>
        <dbReference type="ChEBI" id="CHEBI:57955"/>
        <dbReference type="ChEBI" id="CHEBI:58349"/>
        <dbReference type="ChEBI" id="CHEBI:61548"/>
        <dbReference type="EC" id="1.1.1.49"/>
    </reaction>
</comment>
<keyword evidence="3 7" id="KW-0313">Glucose metabolism</keyword>
<dbReference type="Pfam" id="PF02781">
    <property type="entry name" value="G6PD_C"/>
    <property type="match status" value="1"/>
</dbReference>
<evidence type="ECO:0000256" key="6">
    <source>
        <dbReference type="ARBA" id="ARBA00023277"/>
    </source>
</evidence>
<dbReference type="InterPro" id="IPR001282">
    <property type="entry name" value="G6P_DH"/>
</dbReference>
<dbReference type="GO" id="GO:0005829">
    <property type="term" value="C:cytosol"/>
    <property type="evidence" value="ECO:0007669"/>
    <property type="project" value="TreeGrafter"/>
</dbReference>
<feature type="binding site" evidence="7">
    <location>
        <position position="360"/>
    </location>
    <ligand>
        <name>substrate</name>
    </ligand>
</feature>
<dbReference type="NCBIfam" id="NF009492">
    <property type="entry name" value="PRK12853.1-3"/>
    <property type="match status" value="1"/>
</dbReference>
<name>A0A6H9Z0L2_9ACTN</name>
<feature type="domain" description="Glucose-6-phosphate dehydrogenase NAD-binding" evidence="8">
    <location>
        <begin position="26"/>
        <end position="209"/>
    </location>
</feature>
<organism evidence="10 11">
    <name type="scientific">Actinomadura rudentiformis</name>
    <dbReference type="NCBI Taxonomy" id="359158"/>
    <lineage>
        <taxon>Bacteria</taxon>
        <taxon>Bacillati</taxon>
        <taxon>Actinomycetota</taxon>
        <taxon>Actinomycetes</taxon>
        <taxon>Streptosporangiales</taxon>
        <taxon>Thermomonosporaceae</taxon>
        <taxon>Actinomadura</taxon>
    </lineage>
</organism>
<feature type="active site" description="Proton acceptor" evidence="7">
    <location>
        <position position="262"/>
    </location>
</feature>
<comment type="function">
    <text evidence="7">Catalyzes the oxidation of glucose 6-phosphate to 6-phosphogluconolactone.</text>
</comment>
<feature type="binding site" evidence="7">
    <location>
        <position position="200"/>
    </location>
    <ligand>
        <name>substrate</name>
    </ligand>
</feature>
<dbReference type="GO" id="GO:0004345">
    <property type="term" value="F:glucose-6-phosphate dehydrogenase activity"/>
    <property type="evidence" value="ECO:0007669"/>
    <property type="project" value="UniProtKB-UniRule"/>
</dbReference>
<dbReference type="GO" id="GO:0006006">
    <property type="term" value="P:glucose metabolic process"/>
    <property type="evidence" value="ECO:0007669"/>
    <property type="project" value="UniProtKB-KW"/>
</dbReference>
<dbReference type="InterPro" id="IPR036291">
    <property type="entry name" value="NAD(P)-bd_dom_sf"/>
</dbReference>
<dbReference type="PANTHER" id="PTHR23429:SF0">
    <property type="entry name" value="GLUCOSE-6-PHOSPHATE 1-DEHYDROGENASE"/>
    <property type="match status" value="1"/>
</dbReference>
<keyword evidence="4 7" id="KW-0521">NADP</keyword>
<keyword evidence="5 7" id="KW-0560">Oxidoreductase</keyword>
<evidence type="ECO:0000256" key="7">
    <source>
        <dbReference type="HAMAP-Rule" id="MF_00966"/>
    </source>
</evidence>
<evidence type="ECO:0000256" key="4">
    <source>
        <dbReference type="ARBA" id="ARBA00022857"/>
    </source>
</evidence>
<evidence type="ECO:0000256" key="3">
    <source>
        <dbReference type="ARBA" id="ARBA00022526"/>
    </source>
</evidence>
<comment type="similarity">
    <text evidence="2 7">Belongs to the glucose-6-phosphate dehydrogenase family.</text>
</comment>
<evidence type="ECO:0000313" key="10">
    <source>
        <dbReference type="EMBL" id="KAB2348850.1"/>
    </source>
</evidence>
<keyword evidence="11" id="KW-1185">Reference proteome</keyword>
<feature type="binding site" evidence="7">
    <location>
        <position position="238"/>
    </location>
    <ligand>
        <name>substrate</name>
    </ligand>
</feature>
<dbReference type="SUPFAM" id="SSF51735">
    <property type="entry name" value="NAD(P)-binding Rossmann-fold domains"/>
    <property type="match status" value="1"/>
</dbReference>
<gene>
    <name evidence="7" type="primary">zwf</name>
    <name evidence="10" type="ORF">F8566_13840</name>
</gene>
<dbReference type="SUPFAM" id="SSF55347">
    <property type="entry name" value="Glyceraldehyde-3-phosphate dehydrogenase-like, C-terminal domain"/>
    <property type="match status" value="1"/>
</dbReference>
<comment type="caution">
    <text evidence="7">Lacks conserved residue(s) required for the propagation of feature annotation.</text>
</comment>
<dbReference type="EC" id="1.1.1.49" evidence="7"/>